<accession>A0A7S0JWT7</accession>
<reference evidence="2" key="1">
    <citation type="submission" date="2021-01" db="EMBL/GenBank/DDBJ databases">
        <authorList>
            <person name="Corre E."/>
            <person name="Pelletier E."/>
            <person name="Niang G."/>
            <person name="Scheremetjew M."/>
            <person name="Finn R."/>
            <person name="Kale V."/>
            <person name="Holt S."/>
            <person name="Cochrane G."/>
            <person name="Meng A."/>
            <person name="Brown T."/>
            <person name="Cohen L."/>
        </authorList>
    </citation>
    <scope>NUCLEOTIDE SEQUENCE</scope>
    <source>
        <strain evidence="2">E4-10</strain>
    </source>
</reference>
<sequence length="331" mass="35367">MLPDKYRHKCPPKALSSAAEAGIKAFGRVNTDKLKVVRIQWRLPQSHAEPGAASGGLTTEAARKITDKIFLLLRIKNKYEGAWRHEVAHERHTLEVDAQYFDEVNSPSAQNSGTSVAFESREGDAETRFVRVASTQARCLPQSSHLMLLLRLGSEGESPESLLKQLREELSSSTLPEPLPAAHERAAKRGAEAAADSSAAKRLCADSTGSSAPHASPGAAPAVPGAACMPKSYTSRNTTVSSPAEAMPASFVLPHMAIRRSSQDATFLPKWADKSGSLQPQELARAFSDDSLDLGLDQTPASSPWQAGQLHTVGPEATMTAPVTPGTESQL</sequence>
<dbReference type="AlphaFoldDB" id="A0A7S0JWT7"/>
<name>A0A7S0JWT7_CAFRO</name>
<evidence type="ECO:0000256" key="1">
    <source>
        <dbReference type="SAM" id="MobiDB-lite"/>
    </source>
</evidence>
<gene>
    <name evidence="2" type="ORF">CROE0942_LOCUS7687</name>
</gene>
<feature type="compositionally biased region" description="Basic and acidic residues" evidence="1">
    <location>
        <begin position="182"/>
        <end position="191"/>
    </location>
</feature>
<proteinExistence type="predicted"/>
<protein>
    <submittedName>
        <fullName evidence="2">Uncharacterized protein</fullName>
    </submittedName>
</protein>
<organism evidence="2">
    <name type="scientific">Cafeteria roenbergensis</name>
    <name type="common">Marine flagellate</name>
    <dbReference type="NCBI Taxonomy" id="33653"/>
    <lineage>
        <taxon>Eukaryota</taxon>
        <taxon>Sar</taxon>
        <taxon>Stramenopiles</taxon>
        <taxon>Bigyra</taxon>
        <taxon>Opalozoa</taxon>
        <taxon>Bicosoecida</taxon>
        <taxon>Cafeteriaceae</taxon>
        <taxon>Cafeteria</taxon>
    </lineage>
</organism>
<evidence type="ECO:0000313" key="2">
    <source>
        <dbReference type="EMBL" id="CAD8563310.1"/>
    </source>
</evidence>
<dbReference type="EMBL" id="HBET01011156">
    <property type="protein sequence ID" value="CAD8563310.1"/>
    <property type="molecule type" value="Transcribed_RNA"/>
</dbReference>
<feature type="region of interest" description="Disordered" evidence="1">
    <location>
        <begin position="169"/>
        <end position="194"/>
    </location>
</feature>